<proteinExistence type="predicted"/>
<evidence type="ECO:0000259" key="1">
    <source>
        <dbReference type="PROSITE" id="PS50878"/>
    </source>
</evidence>
<evidence type="ECO:0000313" key="2">
    <source>
        <dbReference type="EMBL" id="KAK9941649.1"/>
    </source>
</evidence>
<dbReference type="AlphaFoldDB" id="A0AAW1XYA7"/>
<accession>A0AAW1XYA7</accession>
<sequence>MDGFTAPGPDGFGGIFFHRYWDVVSVDVIAAVQSFFQSGFISPHFNSNLLILLPKKEVTDGLADYRPIALANFTFKIITKILADRLSYVAARIISPNQSAFLKGRSIIDPIILTSECMNLLDRSCRGGNIAIKLDISKAFDTLDWDFLLRVLRSFGFDPVFVNWIHNVLRSAYISISVNGRSCGFFNCSRGVRQGDPLSPILLCLAEEVLSRGISRLVARGKICKIAAPKKVNPPSHVLFADDVMIFMQGDTSSLRALNRFLHAYAQNSGQAVNKAKSSVFLGKFTRTRETIIQHVLGIREGHLPFTYLGVPIFLGHPKPEYFRIITDKVRCKLSSWKGHQLSQAARLQLISSVIQSTLIYSFEVYEWPRSLLLKVQCWVRNFFWSGDPLKRGSTLLSWKLCCSPKNCGGLGLRNLFTLNRGLLLQRCWGHDNWLGEPILARNNLDPQLLPFLNTRSTVLPETDMEDEIIWPFNSSGMLSANAAYDFLSISSPPIYWGSLIWHCAIQPRKSLITWKALHGRPLVDTVLQRRGESLCSRCSLCCTEVESPSHLFFDCPVVHEVWVWLFNLFKIHRPGNVSLLFILSQDFLAMLSPQLRVLWRMAACNLIWCFWTERNKIRFDGSSFCPHRFKQFFLLNFKDSAALWFTPYPNALGSHAPIFQLLGLSPLRARAPIFIPVIWGPPSSRLG</sequence>
<dbReference type="PROSITE" id="PS50878">
    <property type="entry name" value="RT_POL"/>
    <property type="match status" value="1"/>
</dbReference>
<reference evidence="2 3" key="1">
    <citation type="journal article" date="2023" name="G3 (Bethesda)">
        <title>A chromosome-length genome assembly and annotation of blackberry (Rubus argutus, cv. 'Hillquist').</title>
        <authorList>
            <person name="Bruna T."/>
            <person name="Aryal R."/>
            <person name="Dudchenko O."/>
            <person name="Sargent D.J."/>
            <person name="Mead D."/>
            <person name="Buti M."/>
            <person name="Cavallini A."/>
            <person name="Hytonen T."/>
            <person name="Andres J."/>
            <person name="Pham M."/>
            <person name="Weisz D."/>
            <person name="Mascagni F."/>
            <person name="Usai G."/>
            <person name="Natali L."/>
            <person name="Bassil N."/>
            <person name="Fernandez G.E."/>
            <person name="Lomsadze A."/>
            <person name="Armour M."/>
            <person name="Olukolu B."/>
            <person name="Poorten T."/>
            <person name="Britton C."/>
            <person name="Davik J."/>
            <person name="Ashrafi H."/>
            <person name="Aiden E.L."/>
            <person name="Borodovsky M."/>
            <person name="Worthington M."/>
        </authorList>
    </citation>
    <scope>NUCLEOTIDE SEQUENCE [LARGE SCALE GENOMIC DNA]</scope>
    <source>
        <strain evidence="2">PI 553951</strain>
    </source>
</reference>
<dbReference type="InterPro" id="IPR000477">
    <property type="entry name" value="RT_dom"/>
</dbReference>
<dbReference type="EMBL" id="JBEDUW010000002">
    <property type="protein sequence ID" value="KAK9941649.1"/>
    <property type="molecule type" value="Genomic_DNA"/>
</dbReference>
<protein>
    <recommendedName>
        <fullName evidence="1">Reverse transcriptase domain-containing protein</fullName>
    </recommendedName>
</protein>
<evidence type="ECO:0000313" key="3">
    <source>
        <dbReference type="Proteomes" id="UP001457282"/>
    </source>
</evidence>
<dbReference type="Pfam" id="PF13966">
    <property type="entry name" value="zf-RVT"/>
    <property type="match status" value="1"/>
</dbReference>
<organism evidence="2 3">
    <name type="scientific">Rubus argutus</name>
    <name type="common">Southern blackberry</name>
    <dbReference type="NCBI Taxonomy" id="59490"/>
    <lineage>
        <taxon>Eukaryota</taxon>
        <taxon>Viridiplantae</taxon>
        <taxon>Streptophyta</taxon>
        <taxon>Embryophyta</taxon>
        <taxon>Tracheophyta</taxon>
        <taxon>Spermatophyta</taxon>
        <taxon>Magnoliopsida</taxon>
        <taxon>eudicotyledons</taxon>
        <taxon>Gunneridae</taxon>
        <taxon>Pentapetalae</taxon>
        <taxon>rosids</taxon>
        <taxon>fabids</taxon>
        <taxon>Rosales</taxon>
        <taxon>Rosaceae</taxon>
        <taxon>Rosoideae</taxon>
        <taxon>Rosoideae incertae sedis</taxon>
        <taxon>Rubus</taxon>
    </lineage>
</organism>
<dbReference type="Proteomes" id="UP001457282">
    <property type="component" value="Unassembled WGS sequence"/>
</dbReference>
<gene>
    <name evidence="2" type="ORF">M0R45_007349</name>
</gene>
<name>A0AAW1XYA7_RUBAR</name>
<dbReference type="InterPro" id="IPR043502">
    <property type="entry name" value="DNA/RNA_pol_sf"/>
</dbReference>
<dbReference type="CDD" id="cd01650">
    <property type="entry name" value="RT_nLTR_like"/>
    <property type="match status" value="1"/>
</dbReference>
<dbReference type="SUPFAM" id="SSF56672">
    <property type="entry name" value="DNA/RNA polymerases"/>
    <property type="match status" value="1"/>
</dbReference>
<keyword evidence="3" id="KW-1185">Reference proteome</keyword>
<feature type="domain" description="Reverse transcriptase" evidence="1">
    <location>
        <begin position="34"/>
        <end position="313"/>
    </location>
</feature>
<dbReference type="PANTHER" id="PTHR33116">
    <property type="entry name" value="REVERSE TRANSCRIPTASE ZINC-BINDING DOMAIN-CONTAINING PROTEIN-RELATED-RELATED"/>
    <property type="match status" value="1"/>
</dbReference>
<dbReference type="PANTHER" id="PTHR33116:SF80">
    <property type="entry name" value="REVERSE TRANSCRIPTASE ZINC-BINDING DOMAIN-CONTAINING PROTEIN"/>
    <property type="match status" value="1"/>
</dbReference>
<dbReference type="InterPro" id="IPR026960">
    <property type="entry name" value="RVT-Znf"/>
</dbReference>
<dbReference type="Pfam" id="PF00078">
    <property type="entry name" value="RVT_1"/>
    <property type="match status" value="1"/>
</dbReference>
<comment type="caution">
    <text evidence="2">The sequence shown here is derived from an EMBL/GenBank/DDBJ whole genome shotgun (WGS) entry which is preliminary data.</text>
</comment>